<comment type="caution">
    <text evidence="2">The sequence shown here is derived from an EMBL/GenBank/DDBJ whole genome shotgun (WGS) entry which is preliminary data.</text>
</comment>
<dbReference type="AlphaFoldDB" id="A0AAE0LJ47"/>
<dbReference type="PANTHER" id="PTHR43264">
    <property type="match status" value="1"/>
</dbReference>
<evidence type="ECO:0000256" key="1">
    <source>
        <dbReference type="SAM" id="SignalP"/>
    </source>
</evidence>
<accession>A0AAE0LJ47</accession>
<organism evidence="2 3">
    <name type="scientific">Cymbomonas tetramitiformis</name>
    <dbReference type="NCBI Taxonomy" id="36881"/>
    <lineage>
        <taxon>Eukaryota</taxon>
        <taxon>Viridiplantae</taxon>
        <taxon>Chlorophyta</taxon>
        <taxon>Pyramimonadophyceae</taxon>
        <taxon>Pyramimonadales</taxon>
        <taxon>Pyramimonadaceae</taxon>
        <taxon>Cymbomonas</taxon>
    </lineage>
</organism>
<evidence type="ECO:0000313" key="2">
    <source>
        <dbReference type="EMBL" id="KAK3286669.1"/>
    </source>
</evidence>
<dbReference type="PANTHER" id="PTHR43264:SF1">
    <property type="entry name" value="INOSINE_URIDINE-PREFERRING NUCLEOSIDE HYDROLASE DOMAIN-CONTAINING PROTEIN"/>
    <property type="match status" value="1"/>
</dbReference>
<protein>
    <recommendedName>
        <fullName evidence="4">Nucleoside hydrolase</fullName>
    </recommendedName>
</protein>
<keyword evidence="1" id="KW-0732">Signal</keyword>
<dbReference type="InterPro" id="IPR036452">
    <property type="entry name" value="Ribo_hydro-like"/>
</dbReference>
<reference evidence="2 3" key="1">
    <citation type="journal article" date="2015" name="Genome Biol. Evol.">
        <title>Comparative Genomics of a Bacterivorous Green Alga Reveals Evolutionary Causalities and Consequences of Phago-Mixotrophic Mode of Nutrition.</title>
        <authorList>
            <person name="Burns J.A."/>
            <person name="Paasch A."/>
            <person name="Narechania A."/>
            <person name="Kim E."/>
        </authorList>
    </citation>
    <scope>NUCLEOTIDE SEQUENCE [LARGE SCALE GENOMIC DNA]</scope>
    <source>
        <strain evidence="2 3">PLY_AMNH</strain>
    </source>
</reference>
<dbReference type="Gene3D" id="3.90.245.10">
    <property type="entry name" value="Ribonucleoside hydrolase-like"/>
    <property type="match status" value="1"/>
</dbReference>
<dbReference type="Proteomes" id="UP001190700">
    <property type="component" value="Unassembled WGS sequence"/>
</dbReference>
<dbReference type="EMBL" id="LGRX02001210">
    <property type="protein sequence ID" value="KAK3286669.1"/>
    <property type="molecule type" value="Genomic_DNA"/>
</dbReference>
<sequence>MTKSVCLLLLCALLRAHGADVKLIIDTDLGNDVDDVGALAVAHALADDGKVDILAIVHCTGLKVGIAAVDVINTFYGRQDSIILGAYKGDFGRQVGNQDNYISQSLLRYHPHTVDNYDNSKVLECVAAYKKALMSAADNSVTIASIGFPICIRDILRAEPDLFKAKVKAVYYMDGGYNFGCNIPGSSDPSGDCKNNAVEVSVDLWDSGIKQVYQWEGSNIYTGGRFSDGCGGERRQNPIKDAYITNIPYQGRRDRPSWDPITVHMAVLGDNSIHTSVTRGGMYIYNGGATEDFHPGENKNMYKQNGCNDYGDATYMLDNLFCQLPKAQAVNSSQAKLATQ</sequence>
<feature type="signal peptide" evidence="1">
    <location>
        <begin position="1"/>
        <end position="18"/>
    </location>
</feature>
<dbReference type="SUPFAM" id="SSF53590">
    <property type="entry name" value="Nucleoside hydrolase"/>
    <property type="match status" value="1"/>
</dbReference>
<gene>
    <name evidence="2" type="ORF">CYMTET_5786</name>
</gene>
<feature type="chain" id="PRO_5041981878" description="Nucleoside hydrolase" evidence="1">
    <location>
        <begin position="19"/>
        <end position="340"/>
    </location>
</feature>
<proteinExistence type="predicted"/>
<keyword evidence="3" id="KW-1185">Reference proteome</keyword>
<evidence type="ECO:0000313" key="3">
    <source>
        <dbReference type="Proteomes" id="UP001190700"/>
    </source>
</evidence>
<evidence type="ECO:0008006" key="4">
    <source>
        <dbReference type="Google" id="ProtNLM"/>
    </source>
</evidence>
<dbReference type="GO" id="GO:0016799">
    <property type="term" value="F:hydrolase activity, hydrolyzing N-glycosyl compounds"/>
    <property type="evidence" value="ECO:0007669"/>
    <property type="project" value="InterPro"/>
</dbReference>
<name>A0AAE0LJ47_9CHLO</name>